<dbReference type="AlphaFoldDB" id="A0A0G1K278"/>
<comment type="caution">
    <text evidence="1">The sequence shown here is derived from an EMBL/GenBank/DDBJ whole genome shotgun (WGS) entry which is preliminary data.</text>
</comment>
<accession>A0A0G1K278</accession>
<protein>
    <submittedName>
        <fullName evidence="1">Uncharacterized protein</fullName>
    </submittedName>
</protein>
<evidence type="ECO:0000313" key="1">
    <source>
        <dbReference type="EMBL" id="KKT41904.1"/>
    </source>
</evidence>
<evidence type="ECO:0000313" key="2">
    <source>
        <dbReference type="Proteomes" id="UP000034736"/>
    </source>
</evidence>
<organism evidence="1 2">
    <name type="scientific">Candidatus Giovannonibacteria bacterium GW2011_GWA2_44_13b</name>
    <dbReference type="NCBI Taxonomy" id="1618647"/>
    <lineage>
        <taxon>Bacteria</taxon>
        <taxon>Candidatus Giovannoniibacteriota</taxon>
    </lineage>
</organism>
<dbReference type="STRING" id="1618647.UW30_C0003G0004"/>
<dbReference type="InterPro" id="IPR043707">
    <property type="entry name" value="DUF5647"/>
</dbReference>
<dbReference type="Proteomes" id="UP000034736">
    <property type="component" value="Unassembled WGS sequence"/>
</dbReference>
<name>A0A0G1K278_9BACT</name>
<dbReference type="Pfam" id="PF18882">
    <property type="entry name" value="DUF5647"/>
    <property type="match status" value="1"/>
</dbReference>
<proteinExistence type="predicted"/>
<dbReference type="EMBL" id="LCHU01000003">
    <property type="protein sequence ID" value="KKT41904.1"/>
    <property type="molecule type" value="Genomic_DNA"/>
</dbReference>
<gene>
    <name evidence="1" type="ORF">UW30_C0003G0004</name>
</gene>
<reference evidence="1 2" key="1">
    <citation type="journal article" date="2015" name="Nature">
        <title>rRNA introns, odd ribosomes, and small enigmatic genomes across a large radiation of phyla.</title>
        <authorList>
            <person name="Brown C.T."/>
            <person name="Hug L.A."/>
            <person name="Thomas B.C."/>
            <person name="Sharon I."/>
            <person name="Castelle C.J."/>
            <person name="Singh A."/>
            <person name="Wilkins M.J."/>
            <person name="Williams K.H."/>
            <person name="Banfield J.F."/>
        </authorList>
    </citation>
    <scope>NUCLEOTIDE SEQUENCE [LARGE SCALE GENOMIC DNA]</scope>
</reference>
<sequence>MKNSEKITQRFIKKDIKLSIDFSEYINTHQDIFKDIPKNPCIIITDVNDKDFNEEKLKLSKEIKNKKSCFIAEKAGGKWALSPAT</sequence>